<accession>A0ABP7WBI1</accession>
<organism evidence="1 2">
    <name type="scientific">Actinomadura miaoliensis</name>
    <dbReference type="NCBI Taxonomy" id="430685"/>
    <lineage>
        <taxon>Bacteria</taxon>
        <taxon>Bacillati</taxon>
        <taxon>Actinomycetota</taxon>
        <taxon>Actinomycetes</taxon>
        <taxon>Streptosporangiales</taxon>
        <taxon>Thermomonosporaceae</taxon>
        <taxon>Actinomadura</taxon>
    </lineage>
</organism>
<evidence type="ECO:0008006" key="3">
    <source>
        <dbReference type="Google" id="ProtNLM"/>
    </source>
</evidence>
<name>A0ABP7WBI1_9ACTN</name>
<dbReference type="EMBL" id="BAAAZG010000038">
    <property type="protein sequence ID" value="GAA4085398.1"/>
    <property type="molecule type" value="Genomic_DNA"/>
</dbReference>
<dbReference type="Proteomes" id="UP001500683">
    <property type="component" value="Unassembled WGS sequence"/>
</dbReference>
<sequence length="150" mass="16377">MGVSKARRAEVAARRAKAIQLRLAGVPLDKIAEQLEYSSRAAVSKDIARALEANTSELAGRSAELRATELERLDRLQAAAWGKALQGDLEAGNFCLRLIDRRIRLLGLDTPVRADLTIHQVDPADTALAELLNEARARVAAEEARLRGEE</sequence>
<keyword evidence="2" id="KW-1185">Reference proteome</keyword>
<dbReference type="RefSeq" id="WP_344952499.1">
    <property type="nucleotide sequence ID" value="NZ_BAAAZG010000038.1"/>
</dbReference>
<proteinExistence type="predicted"/>
<protein>
    <recommendedName>
        <fullName evidence="3">Helix-turn-helix domain-containing protein</fullName>
    </recommendedName>
</protein>
<gene>
    <name evidence="1" type="ORF">GCM10022214_51790</name>
</gene>
<evidence type="ECO:0000313" key="1">
    <source>
        <dbReference type="EMBL" id="GAA4085398.1"/>
    </source>
</evidence>
<reference evidence="2" key="1">
    <citation type="journal article" date="2019" name="Int. J. Syst. Evol. Microbiol.">
        <title>The Global Catalogue of Microorganisms (GCM) 10K type strain sequencing project: providing services to taxonomists for standard genome sequencing and annotation.</title>
        <authorList>
            <consortium name="The Broad Institute Genomics Platform"/>
            <consortium name="The Broad Institute Genome Sequencing Center for Infectious Disease"/>
            <person name="Wu L."/>
            <person name="Ma J."/>
        </authorList>
    </citation>
    <scope>NUCLEOTIDE SEQUENCE [LARGE SCALE GENOMIC DNA]</scope>
    <source>
        <strain evidence="2">JCM 16702</strain>
    </source>
</reference>
<comment type="caution">
    <text evidence="1">The sequence shown here is derived from an EMBL/GenBank/DDBJ whole genome shotgun (WGS) entry which is preliminary data.</text>
</comment>
<evidence type="ECO:0000313" key="2">
    <source>
        <dbReference type="Proteomes" id="UP001500683"/>
    </source>
</evidence>